<evidence type="ECO:0000259" key="5">
    <source>
        <dbReference type="PROSITE" id="PS50931"/>
    </source>
</evidence>
<dbReference type="Gene3D" id="3.40.190.290">
    <property type="match status" value="1"/>
</dbReference>
<feature type="domain" description="HTH lysR-type" evidence="5">
    <location>
        <begin position="5"/>
        <end position="62"/>
    </location>
</feature>
<dbReference type="GO" id="GO:0003700">
    <property type="term" value="F:DNA-binding transcription factor activity"/>
    <property type="evidence" value="ECO:0007669"/>
    <property type="project" value="InterPro"/>
</dbReference>
<dbReference type="PANTHER" id="PTHR30126">
    <property type="entry name" value="HTH-TYPE TRANSCRIPTIONAL REGULATOR"/>
    <property type="match status" value="1"/>
</dbReference>
<organism evidence="6 7">
    <name type="scientific">Candidatus Nitrohelix vancouverensis</name>
    <dbReference type="NCBI Taxonomy" id="2705534"/>
    <lineage>
        <taxon>Bacteria</taxon>
        <taxon>Pseudomonadati</taxon>
        <taxon>Nitrospinota/Tectimicrobiota group</taxon>
        <taxon>Nitrospinota</taxon>
        <taxon>Nitrospinia</taxon>
        <taxon>Nitrospinales</taxon>
        <taxon>Nitrospinaceae</taxon>
        <taxon>Candidatus Nitrohelix</taxon>
    </lineage>
</organism>
<dbReference type="InterPro" id="IPR000847">
    <property type="entry name" value="LysR_HTH_N"/>
</dbReference>
<keyword evidence="4" id="KW-0804">Transcription</keyword>
<comment type="similarity">
    <text evidence="1">Belongs to the LysR transcriptional regulatory family.</text>
</comment>
<keyword evidence="2" id="KW-0805">Transcription regulation</keyword>
<keyword evidence="3" id="KW-0238">DNA-binding</keyword>
<dbReference type="GO" id="GO:0000976">
    <property type="term" value="F:transcription cis-regulatory region binding"/>
    <property type="evidence" value="ECO:0007669"/>
    <property type="project" value="TreeGrafter"/>
</dbReference>
<dbReference type="KEGG" id="nva:G3M78_02755"/>
<gene>
    <name evidence="6" type="ORF">G3M78_02755</name>
</gene>
<dbReference type="AlphaFoldDB" id="A0A7T0C0Q6"/>
<reference evidence="7" key="1">
    <citation type="submission" date="2020-02" db="EMBL/GenBank/DDBJ databases">
        <title>Genomic and physiological characterization of two novel Nitrospinaceae genera.</title>
        <authorList>
            <person name="Mueller A.J."/>
            <person name="Jung M.-Y."/>
            <person name="Strachan C.R."/>
            <person name="Herbold C.W."/>
            <person name="Kirkegaard R.H."/>
            <person name="Daims H."/>
        </authorList>
    </citation>
    <scope>NUCLEOTIDE SEQUENCE [LARGE SCALE GENOMIC DNA]</scope>
</reference>
<protein>
    <submittedName>
        <fullName evidence="6">LysR family transcriptional regulator</fullName>
    </submittedName>
</protein>
<proteinExistence type="inferred from homology"/>
<evidence type="ECO:0000256" key="4">
    <source>
        <dbReference type="ARBA" id="ARBA00023163"/>
    </source>
</evidence>
<dbReference type="Gene3D" id="1.10.10.10">
    <property type="entry name" value="Winged helix-like DNA-binding domain superfamily/Winged helix DNA-binding domain"/>
    <property type="match status" value="1"/>
</dbReference>
<sequence>MYELPNFRHLYYFWTIAREGSIKKAGAKLNLTPSGLSEQLRLLEEYFGKQLFERKTRKLILNDTGKIVFERCTNIFNQTEDMSLTVKQKVPQRRTRIRVGVLPSLSSSHIHEFVVPLLKDKSVSVVVIENPLDELIYQLDQGALEIVLSDRAVEKKFRKITSYRLKPRKIIVVATPKFAHLKKKFPHSLSGAPIMQLTRHSQIRDEIDRYFTKHQINPQIIGEADDVTLLRLGAEKGLCVAVLPQNTVNEALSQKKLIKLGELSGVNSDMWAMARSDSSRMSIISKTIQRFISIK</sequence>
<name>A0A7T0C0Q6_9BACT</name>
<dbReference type="Pfam" id="PF00126">
    <property type="entry name" value="HTH_1"/>
    <property type="match status" value="1"/>
</dbReference>
<evidence type="ECO:0000313" key="6">
    <source>
        <dbReference type="EMBL" id="QPJ64371.1"/>
    </source>
</evidence>
<dbReference type="PANTHER" id="PTHR30126:SF98">
    <property type="entry name" value="HTH-TYPE TRANSCRIPTIONAL ACTIVATOR BAUR"/>
    <property type="match status" value="1"/>
</dbReference>
<evidence type="ECO:0000256" key="3">
    <source>
        <dbReference type="ARBA" id="ARBA00023125"/>
    </source>
</evidence>
<dbReference type="PROSITE" id="PS50931">
    <property type="entry name" value="HTH_LYSR"/>
    <property type="match status" value="1"/>
</dbReference>
<dbReference type="InterPro" id="IPR005119">
    <property type="entry name" value="LysR_subst-bd"/>
</dbReference>
<dbReference type="SUPFAM" id="SSF53850">
    <property type="entry name" value="Periplasmic binding protein-like II"/>
    <property type="match status" value="1"/>
</dbReference>
<dbReference type="Pfam" id="PF03466">
    <property type="entry name" value="LysR_substrate"/>
    <property type="match status" value="1"/>
</dbReference>
<dbReference type="SUPFAM" id="SSF46785">
    <property type="entry name" value="Winged helix' DNA-binding domain"/>
    <property type="match status" value="1"/>
</dbReference>
<evidence type="ECO:0000256" key="2">
    <source>
        <dbReference type="ARBA" id="ARBA00023015"/>
    </source>
</evidence>
<evidence type="ECO:0000313" key="7">
    <source>
        <dbReference type="Proteomes" id="UP000594464"/>
    </source>
</evidence>
<dbReference type="InterPro" id="IPR036390">
    <property type="entry name" value="WH_DNA-bd_sf"/>
</dbReference>
<dbReference type="InterPro" id="IPR036388">
    <property type="entry name" value="WH-like_DNA-bd_sf"/>
</dbReference>
<evidence type="ECO:0000256" key="1">
    <source>
        <dbReference type="ARBA" id="ARBA00009437"/>
    </source>
</evidence>
<dbReference type="Proteomes" id="UP000594464">
    <property type="component" value="Chromosome"/>
</dbReference>
<accession>A0A7T0C0Q6</accession>
<dbReference type="EMBL" id="CP048620">
    <property type="protein sequence ID" value="QPJ64371.1"/>
    <property type="molecule type" value="Genomic_DNA"/>
</dbReference>